<organism evidence="2 3">
    <name type="scientific">Acerihabitans arboris</name>
    <dbReference type="NCBI Taxonomy" id="2691583"/>
    <lineage>
        <taxon>Bacteria</taxon>
        <taxon>Pseudomonadati</taxon>
        <taxon>Pseudomonadota</taxon>
        <taxon>Gammaproteobacteria</taxon>
        <taxon>Enterobacterales</taxon>
        <taxon>Pectobacteriaceae</taxon>
        <taxon>Acerihabitans</taxon>
    </lineage>
</organism>
<reference evidence="2 3" key="1">
    <citation type="submission" date="2019-12" db="EMBL/GenBank/DDBJ databases">
        <authorList>
            <person name="Lee S.D."/>
        </authorList>
    </citation>
    <scope>NUCLEOTIDE SEQUENCE [LARGE SCALE GENOMIC DNA]</scope>
    <source>
        <strain evidence="2 3">SAP-6</strain>
    </source>
</reference>
<dbReference type="AlphaFoldDB" id="A0A845SGG8"/>
<accession>A0A845SGG8</accession>
<evidence type="ECO:0000313" key="2">
    <source>
        <dbReference type="EMBL" id="NDL62044.1"/>
    </source>
</evidence>
<reference evidence="2 3" key="2">
    <citation type="submission" date="2020-02" db="EMBL/GenBank/DDBJ databases">
        <title>The new genus of Enterobacteriales.</title>
        <authorList>
            <person name="Kim I.S."/>
        </authorList>
    </citation>
    <scope>NUCLEOTIDE SEQUENCE [LARGE SCALE GENOMIC DNA]</scope>
    <source>
        <strain evidence="2 3">SAP-6</strain>
    </source>
</reference>
<gene>
    <name evidence="2" type="ORF">GRH90_04625</name>
</gene>
<evidence type="ECO:0000259" key="1">
    <source>
        <dbReference type="Pfam" id="PF21027"/>
    </source>
</evidence>
<dbReference type="RefSeq" id="WP_162364737.1">
    <property type="nucleotide sequence ID" value="NZ_WUBS01000003.1"/>
</dbReference>
<sequence>MDFIVAYPIARFIPALQQELAARSQWQTASYKDANHPPMVCLAGGKTEIVVQPGEKVILNGIASDPDNNTLVVHLWQYQEAGTYPNIVDIVRPSALDTSFTVPADARPGQTIHMILEVKHRAQMPITRDARLVATIANK</sequence>
<protein>
    <recommendedName>
        <fullName evidence="1">Cellulose-binding Sde182 C-terminal domain-containing protein</fullName>
    </recommendedName>
</protein>
<comment type="caution">
    <text evidence="2">The sequence shown here is derived from an EMBL/GenBank/DDBJ whole genome shotgun (WGS) entry which is preliminary data.</text>
</comment>
<evidence type="ECO:0000313" key="3">
    <source>
        <dbReference type="Proteomes" id="UP000461443"/>
    </source>
</evidence>
<dbReference type="InterPro" id="IPR048527">
    <property type="entry name" value="Sde182_C"/>
</dbReference>
<dbReference type="Pfam" id="PF21027">
    <property type="entry name" value="Sde0182_C"/>
    <property type="match status" value="1"/>
</dbReference>
<feature type="domain" description="Cellulose-binding Sde182 C-terminal" evidence="1">
    <location>
        <begin position="63"/>
        <end position="135"/>
    </location>
</feature>
<dbReference type="EMBL" id="WUBS01000003">
    <property type="protein sequence ID" value="NDL62044.1"/>
    <property type="molecule type" value="Genomic_DNA"/>
</dbReference>
<dbReference type="Proteomes" id="UP000461443">
    <property type="component" value="Unassembled WGS sequence"/>
</dbReference>
<proteinExistence type="predicted"/>
<dbReference type="InterPro" id="IPR013783">
    <property type="entry name" value="Ig-like_fold"/>
</dbReference>
<name>A0A845SGG8_9GAMM</name>
<dbReference type="Gene3D" id="2.60.40.10">
    <property type="entry name" value="Immunoglobulins"/>
    <property type="match status" value="1"/>
</dbReference>
<keyword evidence="3" id="KW-1185">Reference proteome</keyword>